<dbReference type="EMBL" id="BJLF01000009">
    <property type="protein sequence ID" value="GEA51245.1"/>
    <property type="molecule type" value="Genomic_DNA"/>
</dbReference>
<keyword evidence="6" id="KW-1185">Reference proteome</keyword>
<dbReference type="InterPro" id="IPR010982">
    <property type="entry name" value="Lambda_DNA-bd_dom_sf"/>
</dbReference>
<dbReference type="InterPro" id="IPR028082">
    <property type="entry name" value="Peripla_BP_I"/>
</dbReference>
<dbReference type="Proteomes" id="UP000318717">
    <property type="component" value="Unassembled WGS sequence"/>
</dbReference>
<evidence type="ECO:0000256" key="3">
    <source>
        <dbReference type="ARBA" id="ARBA00023163"/>
    </source>
</evidence>
<evidence type="ECO:0000313" key="6">
    <source>
        <dbReference type="Proteomes" id="UP000318717"/>
    </source>
</evidence>
<dbReference type="PRINTS" id="PR00036">
    <property type="entry name" value="HTHLACI"/>
</dbReference>
<dbReference type="GO" id="GO:0000976">
    <property type="term" value="F:transcription cis-regulatory region binding"/>
    <property type="evidence" value="ECO:0007669"/>
    <property type="project" value="TreeGrafter"/>
</dbReference>
<dbReference type="Gene3D" id="3.40.50.2300">
    <property type="match status" value="2"/>
</dbReference>
<evidence type="ECO:0000313" key="5">
    <source>
        <dbReference type="EMBL" id="GEA51245.1"/>
    </source>
</evidence>
<comment type="caution">
    <text evidence="5">The sequence shown here is derived from an EMBL/GenBank/DDBJ whole genome shotgun (WGS) entry which is preliminary data.</text>
</comment>
<organism evidence="5 6">
    <name type="scientific">Vibrio inusitatus NBRC 102082</name>
    <dbReference type="NCBI Taxonomy" id="1219070"/>
    <lineage>
        <taxon>Bacteria</taxon>
        <taxon>Pseudomonadati</taxon>
        <taxon>Pseudomonadota</taxon>
        <taxon>Gammaproteobacteria</taxon>
        <taxon>Vibrionales</taxon>
        <taxon>Vibrionaceae</taxon>
        <taxon>Vibrio</taxon>
    </lineage>
</organism>
<dbReference type="InterPro" id="IPR000843">
    <property type="entry name" value="HTH_LacI"/>
</dbReference>
<dbReference type="SUPFAM" id="SSF47413">
    <property type="entry name" value="lambda repressor-like DNA-binding domains"/>
    <property type="match status" value="1"/>
</dbReference>
<protein>
    <submittedName>
        <fullName evidence="5">Transcriptional regulator</fullName>
    </submittedName>
</protein>
<dbReference type="InterPro" id="IPR046335">
    <property type="entry name" value="LacI/GalR-like_sensor"/>
</dbReference>
<dbReference type="GO" id="GO:0003700">
    <property type="term" value="F:DNA-binding transcription factor activity"/>
    <property type="evidence" value="ECO:0007669"/>
    <property type="project" value="TreeGrafter"/>
</dbReference>
<accession>A0A4Y3HW60</accession>
<dbReference type="PROSITE" id="PS00356">
    <property type="entry name" value="HTH_LACI_1"/>
    <property type="match status" value="1"/>
</dbReference>
<dbReference type="CDD" id="cd06270">
    <property type="entry name" value="PBP1_GalS-like"/>
    <property type="match status" value="1"/>
</dbReference>
<dbReference type="Pfam" id="PF13377">
    <property type="entry name" value="Peripla_BP_3"/>
    <property type="match status" value="1"/>
</dbReference>
<reference evidence="5 6" key="1">
    <citation type="submission" date="2019-06" db="EMBL/GenBank/DDBJ databases">
        <title>Whole genome shotgun sequence of Vibrio inusitatus NBRC 102082.</title>
        <authorList>
            <person name="Hosoyama A."/>
            <person name="Uohara A."/>
            <person name="Ohji S."/>
            <person name="Ichikawa N."/>
        </authorList>
    </citation>
    <scope>NUCLEOTIDE SEQUENCE [LARGE SCALE GENOMIC DNA]</scope>
    <source>
        <strain evidence="5 6">NBRC 102082</strain>
    </source>
</reference>
<sequence length="334" mass="37556">MITIKEVAELAKVSQATVSRVLNNHSTVKEANKDKVYKAINELGFQPNSIAKALASNRSNSIGVLVGALEGSFFGNLMKEVEKKTRDANLHLIATCGHMDKKVEAESLHFLDSRRVDGLIVHADKLEDEDLIKLAKQDRPLVVVNRHIEEISEQCFYIDNELGGYIASKHLIERGHRHIGIITGDMDKMDCRDRLDGYHKAIKEAGIEANVDYVYHGTYETESELNSQLAKQMLDEHPQLTAVLCQNDNIAMTVYDECDLRNLVVGKDISVIGFDNSIYCRYIRPTLTTVNYPIRDIGINATNMLLNQLNGSKLPVKKRFNPELVKRNSVHSII</sequence>
<dbReference type="CDD" id="cd01392">
    <property type="entry name" value="HTH_LacI"/>
    <property type="match status" value="1"/>
</dbReference>
<evidence type="ECO:0000256" key="2">
    <source>
        <dbReference type="ARBA" id="ARBA00023125"/>
    </source>
</evidence>
<dbReference type="PANTHER" id="PTHR30146:SF109">
    <property type="entry name" value="HTH-TYPE TRANSCRIPTIONAL REGULATOR GALS"/>
    <property type="match status" value="1"/>
</dbReference>
<dbReference type="RefSeq" id="WP_141345570.1">
    <property type="nucleotide sequence ID" value="NZ_BJLF01000009.1"/>
</dbReference>
<keyword evidence="2" id="KW-0238">DNA-binding</keyword>
<feature type="domain" description="HTH lacI-type" evidence="4">
    <location>
        <begin position="2"/>
        <end position="56"/>
    </location>
</feature>
<dbReference type="AlphaFoldDB" id="A0A4Y3HW60"/>
<keyword evidence="3" id="KW-0804">Transcription</keyword>
<dbReference type="PROSITE" id="PS50932">
    <property type="entry name" value="HTH_LACI_2"/>
    <property type="match status" value="1"/>
</dbReference>
<dbReference type="Gene3D" id="1.10.260.40">
    <property type="entry name" value="lambda repressor-like DNA-binding domains"/>
    <property type="match status" value="1"/>
</dbReference>
<name>A0A4Y3HW60_9VIBR</name>
<dbReference type="Pfam" id="PF00356">
    <property type="entry name" value="LacI"/>
    <property type="match status" value="1"/>
</dbReference>
<gene>
    <name evidence="5" type="primary">galR</name>
    <name evidence="5" type="ORF">VIN01S_20490</name>
</gene>
<keyword evidence="1" id="KW-0805">Transcription regulation</keyword>
<dbReference type="OrthoDB" id="9798934at2"/>
<evidence type="ECO:0000256" key="1">
    <source>
        <dbReference type="ARBA" id="ARBA00023015"/>
    </source>
</evidence>
<dbReference type="SUPFAM" id="SSF53822">
    <property type="entry name" value="Periplasmic binding protein-like I"/>
    <property type="match status" value="1"/>
</dbReference>
<dbReference type="PANTHER" id="PTHR30146">
    <property type="entry name" value="LACI-RELATED TRANSCRIPTIONAL REPRESSOR"/>
    <property type="match status" value="1"/>
</dbReference>
<dbReference type="SMART" id="SM00354">
    <property type="entry name" value="HTH_LACI"/>
    <property type="match status" value="1"/>
</dbReference>
<proteinExistence type="predicted"/>
<evidence type="ECO:0000259" key="4">
    <source>
        <dbReference type="PROSITE" id="PS50932"/>
    </source>
</evidence>